<feature type="domain" description="F-box" evidence="2">
    <location>
        <begin position="119"/>
        <end position="146"/>
    </location>
</feature>
<name>A0A0N5A3C1_PARTI</name>
<sequence length="395" mass="46391">MISVTVAAHGLRNRRTIGTHFKAYDSGRLLVEESDSDLDEIIKENDNSLHCKKKKGYIGNLLTFIYHFLYKVCGYFMSVVNIYIPISKLFKSVNYEKMPKCDTKYMLKNNLSPMEDVYILRNIFSYLDANQLLKAGKVCKFWRNVVKTYAEEFDHFNFDQIRINLDEGQIIFFFLDEQRDPKKITIQSLRDLENNMKHIRVDSLFVRGMIVSESKVVMRRLNCLSLSPSQIYFLYCEFCPDSVIELRRFFIDNHKYVNDIGFEECGPNELLDDDLLIPSASIITNLRIVNTSSHVQLSITDKFLFEFKETVNRMKYFPLESIMINHSRFTLHSFIDLLEAWKNYGSKDLTITLQNATFTMNDLIAQCQGNRNIKINNKSYIQKNNVFCHINIIRF</sequence>
<keyword evidence="1" id="KW-1133">Transmembrane helix</keyword>
<evidence type="ECO:0000313" key="3">
    <source>
        <dbReference type="Proteomes" id="UP000038045"/>
    </source>
</evidence>
<protein>
    <submittedName>
        <fullName evidence="4">F-box domain-containing protein</fullName>
    </submittedName>
</protein>
<dbReference type="Proteomes" id="UP000038045">
    <property type="component" value="Unplaced"/>
</dbReference>
<reference evidence="4" key="1">
    <citation type="submission" date="2017-02" db="UniProtKB">
        <authorList>
            <consortium name="WormBaseParasite"/>
        </authorList>
    </citation>
    <scope>IDENTIFICATION</scope>
</reference>
<dbReference type="InterPro" id="IPR001810">
    <property type="entry name" value="F-box_dom"/>
</dbReference>
<dbReference type="InterPro" id="IPR036047">
    <property type="entry name" value="F-box-like_dom_sf"/>
</dbReference>
<proteinExistence type="predicted"/>
<evidence type="ECO:0000259" key="2">
    <source>
        <dbReference type="Pfam" id="PF12937"/>
    </source>
</evidence>
<dbReference type="AlphaFoldDB" id="A0A0N5A3C1"/>
<organism evidence="3 4">
    <name type="scientific">Parastrongyloides trichosuri</name>
    <name type="common">Possum-specific nematode worm</name>
    <dbReference type="NCBI Taxonomy" id="131310"/>
    <lineage>
        <taxon>Eukaryota</taxon>
        <taxon>Metazoa</taxon>
        <taxon>Ecdysozoa</taxon>
        <taxon>Nematoda</taxon>
        <taxon>Chromadorea</taxon>
        <taxon>Rhabditida</taxon>
        <taxon>Tylenchina</taxon>
        <taxon>Panagrolaimomorpha</taxon>
        <taxon>Strongyloidoidea</taxon>
        <taxon>Strongyloididae</taxon>
        <taxon>Parastrongyloides</taxon>
    </lineage>
</organism>
<accession>A0A0N5A3C1</accession>
<dbReference type="WBParaSite" id="PTRK_0001612700.1">
    <property type="protein sequence ID" value="PTRK_0001612700.1"/>
    <property type="gene ID" value="PTRK_0001612700"/>
</dbReference>
<dbReference type="Pfam" id="PF12937">
    <property type="entry name" value="F-box-like"/>
    <property type="match status" value="1"/>
</dbReference>
<dbReference type="Gene3D" id="1.20.1280.50">
    <property type="match status" value="1"/>
</dbReference>
<dbReference type="SUPFAM" id="SSF81383">
    <property type="entry name" value="F-box domain"/>
    <property type="match status" value="1"/>
</dbReference>
<evidence type="ECO:0000256" key="1">
    <source>
        <dbReference type="SAM" id="Phobius"/>
    </source>
</evidence>
<keyword evidence="1" id="KW-0812">Transmembrane</keyword>
<keyword evidence="1" id="KW-0472">Membrane</keyword>
<evidence type="ECO:0000313" key="4">
    <source>
        <dbReference type="WBParaSite" id="PTRK_0001612700.1"/>
    </source>
</evidence>
<keyword evidence="3" id="KW-1185">Reference proteome</keyword>
<feature type="transmembrane region" description="Helical" evidence="1">
    <location>
        <begin position="61"/>
        <end position="84"/>
    </location>
</feature>